<organism evidence="2 3">
    <name type="scientific">Streptomyces piniterrae</name>
    <dbReference type="NCBI Taxonomy" id="2571125"/>
    <lineage>
        <taxon>Bacteria</taxon>
        <taxon>Bacillati</taxon>
        <taxon>Actinomycetota</taxon>
        <taxon>Actinomycetes</taxon>
        <taxon>Kitasatosporales</taxon>
        <taxon>Streptomycetaceae</taxon>
        <taxon>Streptomyces</taxon>
    </lineage>
</organism>
<dbReference type="Proteomes" id="UP000308697">
    <property type="component" value="Unassembled WGS sequence"/>
</dbReference>
<evidence type="ECO:0000313" key="3">
    <source>
        <dbReference type="Proteomes" id="UP000308697"/>
    </source>
</evidence>
<dbReference type="AlphaFoldDB" id="A0A4U0NVZ3"/>
<dbReference type="OrthoDB" id="3252095at2"/>
<comment type="caution">
    <text evidence="2">The sequence shown here is derived from an EMBL/GenBank/DDBJ whole genome shotgun (WGS) entry which is preliminary data.</text>
</comment>
<feature type="domain" description="DUF4097" evidence="1">
    <location>
        <begin position="50"/>
        <end position="249"/>
    </location>
</feature>
<evidence type="ECO:0000313" key="2">
    <source>
        <dbReference type="EMBL" id="TJZ54404.1"/>
    </source>
</evidence>
<dbReference type="InterPro" id="IPR025164">
    <property type="entry name" value="Toastrack_DUF4097"/>
</dbReference>
<gene>
    <name evidence="2" type="ORF">FCH28_14815</name>
</gene>
<dbReference type="Pfam" id="PF13349">
    <property type="entry name" value="DUF4097"/>
    <property type="match status" value="1"/>
</dbReference>
<sequence>MPVFDTPEPIVATLEFDCGSARIIASKRTDTVVEVLPSNDADEADVRAAEQTKVTCSGGKLLVKGPKKRSLFGRSGSIEVTVQLPVDSDVLGTTPMADFVCEGRLGECRLKTSLGAIQVEEAAAVNLRTSHGAISVDRVRGDAELVGAGRIDVGEIAGAAIVKNGNGETVIGEITGDLKANSSNGAIAVDIAHASVEAKSANGAVKIGDVARGQITLQAAAGDLEVGIRKSTAAWLDVHTRVGRVHNTLGESDGPGDAANKVEVRANTGVGNITIRRA</sequence>
<dbReference type="RefSeq" id="WP_136740329.1">
    <property type="nucleotide sequence ID" value="NZ_SUMB01000004.1"/>
</dbReference>
<proteinExistence type="predicted"/>
<dbReference type="EMBL" id="SUMB01000004">
    <property type="protein sequence ID" value="TJZ54404.1"/>
    <property type="molecule type" value="Genomic_DNA"/>
</dbReference>
<reference evidence="2 3" key="1">
    <citation type="submission" date="2019-04" db="EMBL/GenBank/DDBJ databases">
        <title>Streptomyces piniterrae sp. nov., a heliquinomycin-producing actinomycete isolated from rhizosphere soil of Pinus yunnanensis.</title>
        <authorList>
            <person name="Zhuang X."/>
            <person name="Zhao J."/>
        </authorList>
    </citation>
    <scope>NUCLEOTIDE SEQUENCE [LARGE SCALE GENOMIC DNA]</scope>
    <source>
        <strain evidence="3">jys28</strain>
    </source>
</reference>
<accession>A0A4U0NVZ3</accession>
<name>A0A4U0NVZ3_9ACTN</name>
<keyword evidence="3" id="KW-1185">Reference proteome</keyword>
<protein>
    <recommendedName>
        <fullName evidence="1">DUF4097 domain-containing protein</fullName>
    </recommendedName>
</protein>
<evidence type="ECO:0000259" key="1">
    <source>
        <dbReference type="Pfam" id="PF13349"/>
    </source>
</evidence>